<reference evidence="2 4" key="1">
    <citation type="submission" date="2017-07" db="EMBL/GenBank/DDBJ databases">
        <title>Virulence factors identified in Actinobacillus seminis.</title>
        <authorList>
            <person name="Negrete-Abascal E."/>
            <person name="Vaca-Pacheco S."/>
            <person name="Montes-Garcia F."/>
            <person name="Leyto-Gil A.M."/>
            <person name="Fragoso-Garcia E."/>
            <person name="Carvente-Garcia R."/>
            <person name="Perez-Agueros S."/>
            <person name="Castelan-Sanchez H.G."/>
            <person name="Garcia-Molina A."/>
            <person name="Villamar T.E."/>
            <person name="Vazquez-Cruz C."/>
        </authorList>
    </citation>
    <scope>NUCLEOTIDE SEQUENCE [LARGE SCALE GENOMIC DNA]</scope>
    <source>
        <strain evidence="2 4">ATCC 15768</strain>
    </source>
</reference>
<dbReference type="Proteomes" id="UP000215738">
    <property type="component" value="Unassembled WGS sequence"/>
</dbReference>
<gene>
    <name evidence="2" type="ORF">CFY87_01335</name>
    <name evidence="3" type="ORF">NCTC10851_00443</name>
</gene>
<dbReference type="OrthoDB" id="5677666at2"/>
<proteinExistence type="predicted"/>
<feature type="chain" id="PRO_5044571953" description="Lipoprotein" evidence="1">
    <location>
        <begin position="18"/>
        <end position="176"/>
    </location>
</feature>
<keyword evidence="4" id="KW-1185">Reference proteome</keyword>
<dbReference type="RefSeq" id="WP_094945510.1">
    <property type="nucleotide sequence ID" value="NZ_NLFK01000001.1"/>
</dbReference>
<dbReference type="Proteomes" id="UP000254507">
    <property type="component" value="Unassembled WGS sequence"/>
</dbReference>
<dbReference type="AlphaFoldDB" id="A0A263HG20"/>
<keyword evidence="1" id="KW-0732">Signal</keyword>
<evidence type="ECO:0000313" key="2">
    <source>
        <dbReference type="EMBL" id="OZN25879.1"/>
    </source>
</evidence>
<sequence>MKLVKFVPAFVATLVLAACSNNQEVAQIQQTQVAVAQATENATQPVKDVVNTGNGTAELKVEKMTDAAKTVVYRCQSGKQVTATYVFQGEEAVAVNLVLQNGKTTQKIPTLNRDAANPDFTSFVSKDYIWNVSTGFTNATVTAETTGMLTQLGKDSDEILAKLCDVDQKATAKINK</sequence>
<dbReference type="EMBL" id="NLFK01000001">
    <property type="protein sequence ID" value="OZN25879.1"/>
    <property type="molecule type" value="Genomic_DNA"/>
</dbReference>
<reference evidence="3 5" key="2">
    <citation type="submission" date="2018-06" db="EMBL/GenBank/DDBJ databases">
        <authorList>
            <consortium name="Pathogen Informatics"/>
            <person name="Doyle S."/>
        </authorList>
    </citation>
    <scope>NUCLEOTIDE SEQUENCE [LARGE SCALE GENOMIC DNA]</scope>
    <source>
        <strain evidence="3 5">NCTC10851</strain>
    </source>
</reference>
<evidence type="ECO:0000313" key="5">
    <source>
        <dbReference type="Proteomes" id="UP000254507"/>
    </source>
</evidence>
<dbReference type="PROSITE" id="PS51257">
    <property type="entry name" value="PROKAR_LIPOPROTEIN"/>
    <property type="match status" value="1"/>
</dbReference>
<protein>
    <recommendedName>
        <fullName evidence="6">Lipoprotein</fullName>
    </recommendedName>
</protein>
<accession>A0A263HG20</accession>
<evidence type="ECO:0008006" key="6">
    <source>
        <dbReference type="Google" id="ProtNLM"/>
    </source>
</evidence>
<evidence type="ECO:0000256" key="1">
    <source>
        <dbReference type="SAM" id="SignalP"/>
    </source>
</evidence>
<name>A0A263HG20_9PAST</name>
<feature type="signal peptide" evidence="1">
    <location>
        <begin position="1"/>
        <end position="17"/>
    </location>
</feature>
<dbReference type="EMBL" id="UFSB01000001">
    <property type="protein sequence ID" value="SUU34580.1"/>
    <property type="molecule type" value="Genomic_DNA"/>
</dbReference>
<evidence type="ECO:0000313" key="4">
    <source>
        <dbReference type="Proteomes" id="UP000215738"/>
    </source>
</evidence>
<dbReference type="InParanoid" id="A0A263HG20"/>
<evidence type="ECO:0000313" key="3">
    <source>
        <dbReference type="EMBL" id="SUU34580.1"/>
    </source>
</evidence>
<organism evidence="3 5">
    <name type="scientific">Actinobacillus seminis</name>
    <dbReference type="NCBI Taxonomy" id="722"/>
    <lineage>
        <taxon>Bacteria</taxon>
        <taxon>Pseudomonadati</taxon>
        <taxon>Pseudomonadota</taxon>
        <taxon>Gammaproteobacteria</taxon>
        <taxon>Pasteurellales</taxon>
        <taxon>Pasteurellaceae</taxon>
        <taxon>Actinobacillus</taxon>
    </lineage>
</organism>